<evidence type="ECO:0000313" key="2">
    <source>
        <dbReference type="Proteomes" id="UP001279734"/>
    </source>
</evidence>
<dbReference type="AlphaFoldDB" id="A0AAD3T207"/>
<proteinExistence type="predicted"/>
<dbReference type="Proteomes" id="UP001279734">
    <property type="component" value="Unassembled WGS sequence"/>
</dbReference>
<gene>
    <name evidence="1" type="ORF">Nepgr_023119</name>
</gene>
<name>A0AAD3T207_NEPGR</name>
<comment type="caution">
    <text evidence="1">The sequence shown here is derived from an EMBL/GenBank/DDBJ whole genome shotgun (WGS) entry which is preliminary data.</text>
</comment>
<organism evidence="1 2">
    <name type="scientific">Nepenthes gracilis</name>
    <name type="common">Slender pitcher plant</name>
    <dbReference type="NCBI Taxonomy" id="150966"/>
    <lineage>
        <taxon>Eukaryota</taxon>
        <taxon>Viridiplantae</taxon>
        <taxon>Streptophyta</taxon>
        <taxon>Embryophyta</taxon>
        <taxon>Tracheophyta</taxon>
        <taxon>Spermatophyta</taxon>
        <taxon>Magnoliopsida</taxon>
        <taxon>eudicotyledons</taxon>
        <taxon>Gunneridae</taxon>
        <taxon>Pentapetalae</taxon>
        <taxon>Caryophyllales</taxon>
        <taxon>Nepenthaceae</taxon>
        <taxon>Nepenthes</taxon>
    </lineage>
</organism>
<reference evidence="1" key="1">
    <citation type="submission" date="2023-05" db="EMBL/GenBank/DDBJ databases">
        <title>Nepenthes gracilis genome sequencing.</title>
        <authorList>
            <person name="Fukushima K."/>
        </authorList>
    </citation>
    <scope>NUCLEOTIDE SEQUENCE</scope>
    <source>
        <strain evidence="1">SING2019-196</strain>
    </source>
</reference>
<protein>
    <submittedName>
        <fullName evidence="1">Uncharacterized protein</fullName>
    </submittedName>
</protein>
<evidence type="ECO:0000313" key="1">
    <source>
        <dbReference type="EMBL" id="GMH21277.1"/>
    </source>
</evidence>
<keyword evidence="2" id="KW-1185">Reference proteome</keyword>
<dbReference type="EMBL" id="BSYO01000023">
    <property type="protein sequence ID" value="GMH21277.1"/>
    <property type="molecule type" value="Genomic_DNA"/>
</dbReference>
<sequence length="214" mass="23500">MCDDPLAMVLADACEVLASSVVGSTFVRLPNCWFSAISSSCLVNQMPRDGPYVPLPCGVPSLVESIFGIWGGCDAFVVAPSWWNSRGASRILAIFVLILARGCSLHLDVVLLASGVEFWPYATDVSGHSWIYYSILLLLVKTGADLHAVSYCEWFLYLMNSSGLLAGLDSGPILAGRHFCCCYWCFLLALDRWVRCSCPLLLDEGKLGVPFDWW</sequence>
<accession>A0AAD3T207</accession>